<proteinExistence type="predicted"/>
<evidence type="ECO:0000313" key="2">
    <source>
        <dbReference type="Proteomes" id="UP001143674"/>
    </source>
</evidence>
<reference evidence="1" key="1">
    <citation type="submission" date="2021-09" db="EMBL/GenBank/DDBJ databases">
        <title>Genomic analysis of Ralstonia spp.</title>
        <authorList>
            <person name="Aburjaile F."/>
            <person name="Ariute J.C."/>
            <person name="Pais A.K.L."/>
            <person name="Albuquerque G.M.R."/>
            <person name="Silva A.M.F."/>
            <person name="Brenig B."/>
            <person name="Azevedo V."/>
            <person name="Matiuzzi M."/>
            <person name="Ramos R."/>
            <person name="Goes-Neto A."/>
            <person name="Soares S."/>
            <person name="Iseppon A.M.B."/>
            <person name="Souza E."/>
            <person name="Gama M."/>
        </authorList>
    </citation>
    <scope>NUCLEOTIDE SEQUENCE</scope>
    <source>
        <strain evidence="1">B4</strain>
    </source>
</reference>
<sequence length="234" mass="25553">MSTFNALATPDTDPSTRSAALLLHALAAVDREWVLQKLRPSDRARLRPMLEELREMGIPADPAIVEHTLGAMPFLVAGPGDRSVSVSGRGQTRFSAAVADLIARLNQVDPVALAEVLRSEPPRAIAHVLLITDWPWRAAVMARFGPSVRSRIETALADLEKDLAGVQAATALRASLLQQVYARLDAFLGSEQWTLLQQGAQSRDAFGPSRRDNGAIAPRRVLWSAWLSRLGVRR</sequence>
<dbReference type="Proteomes" id="UP001143674">
    <property type="component" value="Unassembled WGS sequence"/>
</dbReference>
<protein>
    <submittedName>
        <fullName evidence="1">Uncharacterized protein</fullName>
    </submittedName>
</protein>
<dbReference type="RefSeq" id="WP_184849875.1">
    <property type="nucleotide sequence ID" value="NZ_JABZEH010000001.1"/>
</dbReference>
<dbReference type="Gene3D" id="1.10.220.30">
    <property type="match status" value="1"/>
</dbReference>
<accession>A0A7X0UJ00</accession>
<comment type="caution">
    <text evidence="1">The sequence shown here is derived from an EMBL/GenBank/DDBJ whole genome shotgun (WGS) entry which is preliminary data.</text>
</comment>
<name>A0A7X0UJ00_RALSL</name>
<organism evidence="1 2">
    <name type="scientific">Ralstonia solanacearum</name>
    <name type="common">Pseudomonas solanacearum</name>
    <dbReference type="NCBI Taxonomy" id="305"/>
    <lineage>
        <taxon>Bacteria</taxon>
        <taxon>Pseudomonadati</taxon>
        <taxon>Pseudomonadota</taxon>
        <taxon>Betaproteobacteria</taxon>
        <taxon>Burkholderiales</taxon>
        <taxon>Burkholderiaceae</taxon>
        <taxon>Ralstonia</taxon>
        <taxon>Ralstonia solanacearum species complex</taxon>
    </lineage>
</organism>
<dbReference type="AlphaFoldDB" id="A0A7X0UJ00"/>
<dbReference type="EMBL" id="JAIVEX010000015">
    <property type="protein sequence ID" value="MDB0524622.1"/>
    <property type="molecule type" value="Genomic_DNA"/>
</dbReference>
<evidence type="ECO:0000313" key="1">
    <source>
        <dbReference type="EMBL" id="MDB0524622.1"/>
    </source>
</evidence>
<gene>
    <name evidence="1" type="ORF">LBW55_23715</name>
</gene>